<reference evidence="1 2" key="1">
    <citation type="submission" date="2021-06" db="EMBL/GenBank/DDBJ databases">
        <authorList>
            <person name="Palmer J.M."/>
        </authorList>
    </citation>
    <scope>NUCLEOTIDE SEQUENCE [LARGE SCALE GENOMIC DNA]</scope>
    <source>
        <strain evidence="1 2">XC_2019</strain>
        <tissue evidence="1">Muscle</tissue>
    </source>
</reference>
<evidence type="ECO:0000313" key="1">
    <source>
        <dbReference type="EMBL" id="MEQ2209146.1"/>
    </source>
</evidence>
<accession>A0ABV0RLV0</accession>
<gene>
    <name evidence="1" type="ORF">XENOCAPTIV_025379</name>
</gene>
<keyword evidence="2" id="KW-1185">Reference proteome</keyword>
<organism evidence="1 2">
    <name type="scientific">Xenoophorus captivus</name>
    <dbReference type="NCBI Taxonomy" id="1517983"/>
    <lineage>
        <taxon>Eukaryota</taxon>
        <taxon>Metazoa</taxon>
        <taxon>Chordata</taxon>
        <taxon>Craniata</taxon>
        <taxon>Vertebrata</taxon>
        <taxon>Euteleostomi</taxon>
        <taxon>Actinopterygii</taxon>
        <taxon>Neopterygii</taxon>
        <taxon>Teleostei</taxon>
        <taxon>Neoteleostei</taxon>
        <taxon>Acanthomorphata</taxon>
        <taxon>Ovalentaria</taxon>
        <taxon>Atherinomorphae</taxon>
        <taxon>Cyprinodontiformes</taxon>
        <taxon>Goodeidae</taxon>
        <taxon>Xenoophorus</taxon>
    </lineage>
</organism>
<dbReference type="Proteomes" id="UP001434883">
    <property type="component" value="Unassembled WGS sequence"/>
</dbReference>
<dbReference type="EMBL" id="JAHRIN010051024">
    <property type="protein sequence ID" value="MEQ2209146.1"/>
    <property type="molecule type" value="Genomic_DNA"/>
</dbReference>
<comment type="caution">
    <text evidence="1">The sequence shown here is derived from an EMBL/GenBank/DDBJ whole genome shotgun (WGS) entry which is preliminary data.</text>
</comment>
<evidence type="ECO:0000313" key="2">
    <source>
        <dbReference type="Proteomes" id="UP001434883"/>
    </source>
</evidence>
<protein>
    <submittedName>
        <fullName evidence="1">Uncharacterized protein</fullName>
    </submittedName>
</protein>
<proteinExistence type="predicted"/>
<name>A0ABV0RLV0_9TELE</name>
<sequence length="85" mass="9714">MRLMFPVYLNNLLRRFYSLRPPSFPECPSPPSQLLMAQSCVEAFVPVCSREHTAAGGSWLIQLQNPRENLLLLTSPPPEFLQHSF</sequence>